<dbReference type="Gene3D" id="2.60.40.1170">
    <property type="entry name" value="Mu homology domain, subdomain B"/>
    <property type="match status" value="1"/>
</dbReference>
<reference evidence="3 4" key="1">
    <citation type="journal article" date="2016" name="Nat. Commun.">
        <title>Thousands of microbial genomes shed light on interconnected biogeochemical processes in an aquifer system.</title>
        <authorList>
            <person name="Anantharaman K."/>
            <person name="Brown C.T."/>
            <person name="Hug L.A."/>
            <person name="Sharon I."/>
            <person name="Castelle C.J."/>
            <person name="Probst A.J."/>
            <person name="Thomas B.C."/>
            <person name="Singh A."/>
            <person name="Wilkins M.J."/>
            <person name="Karaoz U."/>
            <person name="Brodie E.L."/>
            <person name="Williams K.H."/>
            <person name="Hubbard S.S."/>
            <person name="Banfield J.F."/>
        </authorList>
    </citation>
    <scope>NUCLEOTIDE SEQUENCE [LARGE SCALE GENOMIC DNA]</scope>
</reference>
<feature type="signal peptide" evidence="1">
    <location>
        <begin position="1"/>
        <end position="24"/>
    </location>
</feature>
<evidence type="ECO:0000256" key="1">
    <source>
        <dbReference type="SAM" id="SignalP"/>
    </source>
</evidence>
<keyword evidence="1" id="KW-0732">Signal</keyword>
<accession>A0A1F7GBP7</accession>
<dbReference type="EMBL" id="MFZF01000018">
    <property type="protein sequence ID" value="OGK16287.1"/>
    <property type="molecule type" value="Genomic_DNA"/>
</dbReference>
<evidence type="ECO:0000313" key="3">
    <source>
        <dbReference type="EMBL" id="OGK16287.1"/>
    </source>
</evidence>
<proteinExistence type="predicted"/>
<dbReference type="InterPro" id="IPR001434">
    <property type="entry name" value="OmcB-like_DUF11"/>
</dbReference>
<feature type="chain" id="PRO_5009529160" description="DUF11 domain-containing protein" evidence="1">
    <location>
        <begin position="25"/>
        <end position="222"/>
    </location>
</feature>
<organism evidence="3 4">
    <name type="scientific">Candidatus Roizmanbacteria bacterium RIFCSPHIGHO2_01_FULL_39_12b</name>
    <dbReference type="NCBI Taxonomy" id="1802030"/>
    <lineage>
        <taxon>Bacteria</taxon>
        <taxon>Candidatus Roizmaniibacteriota</taxon>
    </lineage>
</organism>
<protein>
    <recommendedName>
        <fullName evidence="2">DUF11 domain-containing protein</fullName>
    </recommendedName>
</protein>
<dbReference type="Proteomes" id="UP000178372">
    <property type="component" value="Unassembled WGS sequence"/>
</dbReference>
<name>A0A1F7GBP7_9BACT</name>
<dbReference type="AlphaFoldDB" id="A0A1F7GBP7"/>
<sequence>MKKQIVIAALLFTAIMAIVSTADAAGQYGPYGGGEQSANIMVDKLVAVPTDNKGGITYTYVDNLSRNDYKFKSGNYIWFKIKVQNTSNKTLENVTLEDTFPQYLEVFPNGYIYDAQTRKLTLNLGTLKAGETKEVTLKARVLPQNQLPADKGLFCIVNTVKAWSGNVADSDNAQLCIEKQVIGTTTPPKEIPKTGAELPLMLSLSGAIGFIGTKLRRFGKNS</sequence>
<dbReference type="InterPro" id="IPR047589">
    <property type="entry name" value="DUF11_rpt"/>
</dbReference>
<evidence type="ECO:0000313" key="4">
    <source>
        <dbReference type="Proteomes" id="UP000178372"/>
    </source>
</evidence>
<gene>
    <name evidence="3" type="ORF">A2690_02785</name>
</gene>
<feature type="domain" description="DUF11" evidence="2">
    <location>
        <begin position="70"/>
        <end position="171"/>
    </location>
</feature>
<comment type="caution">
    <text evidence="3">The sequence shown here is derived from an EMBL/GenBank/DDBJ whole genome shotgun (WGS) entry which is preliminary data.</text>
</comment>
<dbReference type="Pfam" id="PF01345">
    <property type="entry name" value="DUF11"/>
    <property type="match status" value="1"/>
</dbReference>
<evidence type="ECO:0000259" key="2">
    <source>
        <dbReference type="Pfam" id="PF01345"/>
    </source>
</evidence>
<dbReference type="NCBIfam" id="TIGR01451">
    <property type="entry name" value="B_ant_repeat"/>
    <property type="match status" value="1"/>
</dbReference>